<evidence type="ECO:0000313" key="2">
    <source>
        <dbReference type="EMBL" id="MFC5382284.1"/>
    </source>
</evidence>
<dbReference type="RefSeq" id="WP_340271216.1">
    <property type="nucleotide sequence ID" value="NZ_JBBEOG010000010.1"/>
</dbReference>
<accession>A0ABW0GQM4</accession>
<protein>
    <submittedName>
        <fullName evidence="2">Uncharacterized protein</fullName>
    </submittedName>
</protein>
<sequence>MLIDCDTCTARPAGCQDCVVTHLLGAGPAAGRPAADLTSGEVAAVAVLAASGLVPPLRLTPPAGGAAARGRPLGADPTGRATG</sequence>
<feature type="compositionally biased region" description="Low complexity" evidence="1">
    <location>
        <begin position="60"/>
        <end position="75"/>
    </location>
</feature>
<evidence type="ECO:0000313" key="3">
    <source>
        <dbReference type="Proteomes" id="UP001596122"/>
    </source>
</evidence>
<gene>
    <name evidence="2" type="ORF">ACFPJ6_16070</name>
</gene>
<evidence type="ECO:0000256" key="1">
    <source>
        <dbReference type="SAM" id="MobiDB-lite"/>
    </source>
</evidence>
<proteinExistence type="predicted"/>
<reference evidence="3" key="1">
    <citation type="journal article" date="2019" name="Int. J. Syst. Evol. Microbiol.">
        <title>The Global Catalogue of Microorganisms (GCM) 10K type strain sequencing project: providing services to taxonomists for standard genome sequencing and annotation.</title>
        <authorList>
            <consortium name="The Broad Institute Genomics Platform"/>
            <consortium name="The Broad Institute Genome Sequencing Center for Infectious Disease"/>
            <person name="Wu L."/>
            <person name="Ma J."/>
        </authorList>
    </citation>
    <scope>NUCLEOTIDE SEQUENCE [LARGE SCALE GENOMIC DNA]</scope>
    <source>
        <strain evidence="3">CCUG 43114</strain>
    </source>
</reference>
<keyword evidence="3" id="KW-1185">Reference proteome</keyword>
<dbReference type="EMBL" id="JBHSLD010000015">
    <property type="protein sequence ID" value="MFC5382284.1"/>
    <property type="molecule type" value="Genomic_DNA"/>
</dbReference>
<feature type="region of interest" description="Disordered" evidence="1">
    <location>
        <begin position="60"/>
        <end position="83"/>
    </location>
</feature>
<name>A0ABW0GQM4_9MICO</name>
<organism evidence="2 3">
    <name type="scientific">Aquipuribacter nitratireducens</name>
    <dbReference type="NCBI Taxonomy" id="650104"/>
    <lineage>
        <taxon>Bacteria</taxon>
        <taxon>Bacillati</taxon>
        <taxon>Actinomycetota</taxon>
        <taxon>Actinomycetes</taxon>
        <taxon>Micrococcales</taxon>
        <taxon>Intrasporangiaceae</taxon>
        <taxon>Aquipuribacter</taxon>
    </lineage>
</organism>
<dbReference type="Proteomes" id="UP001596122">
    <property type="component" value="Unassembled WGS sequence"/>
</dbReference>
<comment type="caution">
    <text evidence="2">The sequence shown here is derived from an EMBL/GenBank/DDBJ whole genome shotgun (WGS) entry which is preliminary data.</text>
</comment>